<dbReference type="Gene3D" id="2.20.110.10">
    <property type="entry name" value="Histone H3 K4-specific methyltransferase SET7/9 N-terminal domain"/>
    <property type="match status" value="1"/>
</dbReference>
<protein>
    <recommendedName>
        <fullName evidence="3">MORN repeat variant</fullName>
    </recommendedName>
</protein>
<name>A0A4R9A4Q4_9MICO</name>
<proteinExistence type="predicted"/>
<dbReference type="SUPFAM" id="SSF82185">
    <property type="entry name" value="Histone H3 K4-specific methyltransferase SET7/9 N-terminal domain"/>
    <property type="match status" value="1"/>
</dbReference>
<dbReference type="Proteomes" id="UP000297447">
    <property type="component" value="Unassembled WGS sequence"/>
</dbReference>
<evidence type="ECO:0008006" key="3">
    <source>
        <dbReference type="Google" id="ProtNLM"/>
    </source>
</evidence>
<evidence type="ECO:0000313" key="1">
    <source>
        <dbReference type="EMBL" id="TFD52248.1"/>
    </source>
</evidence>
<reference evidence="1 2" key="1">
    <citation type="submission" date="2019-03" db="EMBL/GenBank/DDBJ databases">
        <title>Genomics of glacier-inhabiting Cryobacterium strains.</title>
        <authorList>
            <person name="Liu Q."/>
            <person name="Xin Y.-H."/>
        </authorList>
    </citation>
    <scope>NUCLEOTIDE SEQUENCE [LARGE SCALE GENOMIC DNA]</scope>
    <source>
        <strain evidence="1 2">Hh14</strain>
    </source>
</reference>
<dbReference type="RefSeq" id="WP_134518759.1">
    <property type="nucleotide sequence ID" value="NZ_SOHE01000029.1"/>
</dbReference>
<organism evidence="1 2">
    <name type="scientific">Cryobacterium frigoriphilum</name>
    <dbReference type="NCBI Taxonomy" id="1259150"/>
    <lineage>
        <taxon>Bacteria</taxon>
        <taxon>Bacillati</taxon>
        <taxon>Actinomycetota</taxon>
        <taxon>Actinomycetes</taxon>
        <taxon>Micrococcales</taxon>
        <taxon>Microbacteriaceae</taxon>
        <taxon>Cryobacterium</taxon>
    </lineage>
</organism>
<accession>A0A4R9A4Q4</accession>
<evidence type="ECO:0000313" key="2">
    <source>
        <dbReference type="Proteomes" id="UP000297447"/>
    </source>
</evidence>
<keyword evidence="2" id="KW-1185">Reference proteome</keyword>
<dbReference type="AlphaFoldDB" id="A0A4R9A4Q4"/>
<comment type="caution">
    <text evidence="1">The sequence shown here is derived from an EMBL/GenBank/DDBJ whole genome shotgun (WGS) entry which is preliminary data.</text>
</comment>
<dbReference type="EMBL" id="SOHE01000029">
    <property type="protein sequence ID" value="TFD52248.1"/>
    <property type="molecule type" value="Genomic_DNA"/>
</dbReference>
<dbReference type="OrthoDB" id="8854536at2"/>
<sequence>MSEAAEHIEYHRAGSVRARGPQIDGVQEGYWEWFRLDGSIMRSGSFTHGEQTGEWITYGSDGLPHKVTQKKPKKP</sequence>
<gene>
    <name evidence="1" type="ORF">E3T55_06475</name>
</gene>